<dbReference type="Gene3D" id="3.40.50.300">
    <property type="entry name" value="P-loop containing nucleotide triphosphate hydrolases"/>
    <property type="match status" value="1"/>
</dbReference>
<dbReference type="InterPro" id="IPR011990">
    <property type="entry name" value="TPR-like_helical_dom_sf"/>
</dbReference>
<comment type="caution">
    <text evidence="2">The sequence shown here is derived from an EMBL/GenBank/DDBJ whole genome shotgun (WGS) entry which is preliminary data.</text>
</comment>
<dbReference type="GO" id="GO:0043531">
    <property type="term" value="F:ADP binding"/>
    <property type="evidence" value="ECO:0007669"/>
    <property type="project" value="InterPro"/>
</dbReference>
<evidence type="ECO:0000256" key="1">
    <source>
        <dbReference type="PROSITE-ProRule" id="PRU00339"/>
    </source>
</evidence>
<accession>A0A4V1RJE8</accession>
<evidence type="ECO:0000313" key="2">
    <source>
        <dbReference type="EMBL" id="RYB88532.1"/>
    </source>
</evidence>
<dbReference type="Proteomes" id="UP000291838">
    <property type="component" value="Unassembled WGS sequence"/>
</dbReference>
<keyword evidence="1" id="KW-0802">TPR repeat</keyword>
<dbReference type="EMBL" id="SDWS01000013">
    <property type="protein sequence ID" value="RYB88532.1"/>
    <property type="molecule type" value="Genomic_DNA"/>
</dbReference>
<dbReference type="Pfam" id="PF13176">
    <property type="entry name" value="TPR_7"/>
    <property type="match status" value="1"/>
</dbReference>
<dbReference type="SUPFAM" id="SSF48452">
    <property type="entry name" value="TPR-like"/>
    <property type="match status" value="2"/>
</dbReference>
<protein>
    <submittedName>
        <fullName evidence="2">Tetratricopeptide repeat protein</fullName>
    </submittedName>
</protein>
<organism evidence="2 3">
    <name type="scientific">Nocardioides glacieisoli</name>
    <dbReference type="NCBI Taxonomy" id="1168730"/>
    <lineage>
        <taxon>Bacteria</taxon>
        <taxon>Bacillati</taxon>
        <taxon>Actinomycetota</taxon>
        <taxon>Actinomycetes</taxon>
        <taxon>Propionibacteriales</taxon>
        <taxon>Nocardioidaceae</taxon>
        <taxon>Nocardioides</taxon>
    </lineage>
</organism>
<keyword evidence="3" id="KW-1185">Reference proteome</keyword>
<proteinExistence type="predicted"/>
<dbReference type="InterPro" id="IPR019734">
    <property type="entry name" value="TPR_rpt"/>
</dbReference>
<dbReference type="Gene3D" id="1.25.40.10">
    <property type="entry name" value="Tetratricopeptide repeat domain"/>
    <property type="match status" value="2"/>
</dbReference>
<name>A0A4V1RJE8_9ACTN</name>
<feature type="repeat" description="TPR" evidence="1">
    <location>
        <begin position="558"/>
        <end position="591"/>
    </location>
</feature>
<dbReference type="SUPFAM" id="SSF52540">
    <property type="entry name" value="P-loop containing nucleoside triphosphate hydrolases"/>
    <property type="match status" value="1"/>
</dbReference>
<dbReference type="OrthoDB" id="7628974at2"/>
<gene>
    <name evidence="2" type="ORF">EUA06_20570</name>
</gene>
<dbReference type="PROSITE" id="PS50005">
    <property type="entry name" value="TPR"/>
    <property type="match status" value="1"/>
</dbReference>
<dbReference type="SMART" id="SM00028">
    <property type="entry name" value="TPR"/>
    <property type="match status" value="5"/>
</dbReference>
<dbReference type="PRINTS" id="PR00364">
    <property type="entry name" value="DISEASERSIST"/>
</dbReference>
<dbReference type="InterPro" id="IPR027417">
    <property type="entry name" value="P-loop_NTPase"/>
</dbReference>
<dbReference type="Pfam" id="PF13424">
    <property type="entry name" value="TPR_12"/>
    <property type="match status" value="1"/>
</dbReference>
<dbReference type="PANTHER" id="PTHR47691">
    <property type="entry name" value="REGULATOR-RELATED"/>
    <property type="match status" value="1"/>
</dbReference>
<dbReference type="AlphaFoldDB" id="A0A4V1RJE8"/>
<sequence length="848" mass="92793">MDRGDERFRRDENDAVVTSDLRLEDWDDVSSWLRERRAEVGMPTYRDLVRRVRELRVARGLAPHDAPGRGTVYDCFKQGRRRMDVELLADLGRALGLDETQAREWDAACFAVQNRVESAKVVSVAEQVHHTPHFVGREAELRALGARAQTWVISELPGVGKTQLAIQVAQSWVHRGEAERILVADLRGYHPTRAPAHGAAMLDELLRVLTGSSAARLETQERRRALLARELDRQRCVLLLDDASVREQLAQVLPPPARLPVLVTTRQRCDIPNVEHLHLDPLPTDDALGLLAAVVGESLVAQEPHHAHAIVTRLGNLPLAIDVTGRRIADTPGWNLADHVEALDQQVELLRNPEAVTSAIALSYRRLDVSARRLLRVLASQPGTSHSPAALAAILDAAPDITAQTLSELEDASLVQISGERVELHDLVRVHAAAISLDEDPPRLRLQARGRLLDHYLDGAARAVVASGLAPLVSREDFDPSPTSMPADGALAWLEAERENLLTLADPRESSARPHFTHALSACLAKYLEVQGLYRDAVRLHHLSLSLAQRAADPRAQARAHVLLGQVLLRVGEQQDATQHLQRALDLVDTATDPDTHASAENSLGVTAWQSGDYAESEAHFNRALATVNAHDTTRRAAPILGNLAVLAEAGGDYQGALSAQQQARELSRADHDRAAALIALSNISSLHISLQEYDEGERAARTALCEAEALGARGVLAPAGINLGVALTKLGRLDEAEQVLTTVLEKSRDNADRHHELGALIALSELALAQDRTDAARTSCHQAGAIARELQLPFWEARHHQLLAEIAEHLNDRSTAHEQWTTAHQLYARVESPLAHQAALALNRLAR</sequence>
<reference evidence="2 3" key="1">
    <citation type="submission" date="2019-01" db="EMBL/GenBank/DDBJ databases">
        <title>Novel species of Nocardioides.</title>
        <authorList>
            <person name="Liu Q."/>
            <person name="Xin Y.-H."/>
        </authorList>
    </citation>
    <scope>NUCLEOTIDE SEQUENCE [LARGE SCALE GENOMIC DNA]</scope>
    <source>
        <strain evidence="2 3">HLT3-15</strain>
    </source>
</reference>
<evidence type="ECO:0000313" key="3">
    <source>
        <dbReference type="Proteomes" id="UP000291838"/>
    </source>
</evidence>
<dbReference type="PANTHER" id="PTHR47691:SF3">
    <property type="entry name" value="HTH-TYPE TRANSCRIPTIONAL REGULATOR RV0890C-RELATED"/>
    <property type="match status" value="1"/>
</dbReference>